<dbReference type="EMBL" id="BART01023387">
    <property type="protein sequence ID" value="GAG92031.1"/>
    <property type="molecule type" value="Genomic_DNA"/>
</dbReference>
<protein>
    <submittedName>
        <fullName evidence="1">Uncharacterized protein</fullName>
    </submittedName>
</protein>
<proteinExistence type="predicted"/>
<reference evidence="1" key="1">
    <citation type="journal article" date="2014" name="Front. Microbiol.">
        <title>High frequency of phylogenetically diverse reductive dehalogenase-homologous genes in deep subseafloor sedimentary metagenomes.</title>
        <authorList>
            <person name="Kawai M."/>
            <person name="Futagami T."/>
            <person name="Toyoda A."/>
            <person name="Takaki Y."/>
            <person name="Nishi S."/>
            <person name="Hori S."/>
            <person name="Arai W."/>
            <person name="Tsubouchi T."/>
            <person name="Morono Y."/>
            <person name="Uchiyama I."/>
            <person name="Ito T."/>
            <person name="Fujiyama A."/>
            <person name="Inagaki F."/>
            <person name="Takami H."/>
        </authorList>
    </citation>
    <scope>NUCLEOTIDE SEQUENCE</scope>
    <source>
        <strain evidence="1">Expedition CK06-06</strain>
    </source>
</reference>
<dbReference type="AlphaFoldDB" id="X1D6G1"/>
<accession>X1D6G1</accession>
<evidence type="ECO:0000313" key="1">
    <source>
        <dbReference type="EMBL" id="GAG92031.1"/>
    </source>
</evidence>
<comment type="caution">
    <text evidence="1">The sequence shown here is derived from an EMBL/GenBank/DDBJ whole genome shotgun (WGS) entry which is preliminary data.</text>
</comment>
<name>X1D6G1_9ZZZZ</name>
<organism evidence="1">
    <name type="scientific">marine sediment metagenome</name>
    <dbReference type="NCBI Taxonomy" id="412755"/>
    <lineage>
        <taxon>unclassified sequences</taxon>
        <taxon>metagenomes</taxon>
        <taxon>ecological metagenomes</taxon>
    </lineage>
</organism>
<sequence length="127" mass="14344">MDFSAPIAECKRIFKEHGNVICDDWDSVCKPGFTRSTLSTQWNLTINQLKIMSDVPINNKGVARGLKKEQDTSVFECVECGKDHRSTYRMLYGKKSQDMRRCANCKNIEEYSVAGSHFSDAPAGHGY</sequence>
<gene>
    <name evidence="1" type="ORF">S01H4_42563</name>
</gene>